<feature type="region of interest" description="Disordered" evidence="3">
    <location>
        <begin position="473"/>
        <end position="506"/>
    </location>
</feature>
<dbReference type="SMART" id="SM00027">
    <property type="entry name" value="EH"/>
    <property type="match status" value="3"/>
</dbReference>
<dbReference type="GO" id="GO:0030132">
    <property type="term" value="C:clathrin coat of coated pit"/>
    <property type="evidence" value="ECO:0007669"/>
    <property type="project" value="TreeGrafter"/>
</dbReference>
<feature type="compositionally biased region" description="Gly residues" evidence="3">
    <location>
        <begin position="917"/>
        <end position="926"/>
    </location>
</feature>
<dbReference type="InterPro" id="IPR000261">
    <property type="entry name" value="EH_dom"/>
</dbReference>
<keyword evidence="1" id="KW-0106">Calcium</keyword>
<dbReference type="InterPro" id="IPR011992">
    <property type="entry name" value="EF-hand-dom_pair"/>
</dbReference>
<feature type="coiled-coil region" evidence="2">
    <location>
        <begin position="1191"/>
        <end position="1218"/>
    </location>
</feature>
<feature type="region of interest" description="Disordered" evidence="3">
    <location>
        <begin position="599"/>
        <end position="1038"/>
    </location>
</feature>
<feature type="compositionally biased region" description="Low complexity" evidence="3">
    <location>
        <begin position="947"/>
        <end position="980"/>
    </location>
</feature>
<feature type="region of interest" description="Disordered" evidence="3">
    <location>
        <begin position="1145"/>
        <end position="1183"/>
    </location>
</feature>
<feature type="region of interest" description="Disordered" evidence="3">
    <location>
        <begin position="338"/>
        <end position="378"/>
    </location>
</feature>
<name>A0A8D9BTK9_9HEMI</name>
<feature type="domain" description="EF-hand" evidence="5">
    <location>
        <begin position="180"/>
        <end position="215"/>
    </location>
</feature>
<feature type="compositionally biased region" description="Low complexity" evidence="3">
    <location>
        <begin position="1152"/>
        <end position="1166"/>
    </location>
</feature>
<keyword evidence="6" id="KW-0675">Receptor</keyword>
<feature type="compositionally biased region" description="Pro residues" evidence="3">
    <location>
        <begin position="685"/>
        <end position="717"/>
    </location>
</feature>
<dbReference type="GO" id="GO:0045296">
    <property type="term" value="F:cadherin binding"/>
    <property type="evidence" value="ECO:0007669"/>
    <property type="project" value="TreeGrafter"/>
</dbReference>
<accession>A0A8D9BTK9</accession>
<dbReference type="InterPro" id="IPR002048">
    <property type="entry name" value="EF_hand_dom"/>
</dbReference>
<feature type="compositionally biased region" description="Low complexity" evidence="3">
    <location>
        <begin position="351"/>
        <end position="365"/>
    </location>
</feature>
<feature type="domain" description="EH" evidence="4">
    <location>
        <begin position="14"/>
        <end position="130"/>
    </location>
</feature>
<dbReference type="PROSITE" id="PS50222">
    <property type="entry name" value="EF_HAND_2"/>
    <property type="match status" value="2"/>
</dbReference>
<sequence length="1227" mass="130037">MPSLPPPQQVAGRHLPLFEAYYKDLDPKDTNNIGALNAAKFLKNSGLSDVLLSKIWDLSDPNGTGFLTKAGLFTALKLVALAQNNVDVSVSNIGRDVPPPMMGDATAFPPNIPPAPSPLPLSSAPAPNPPLISSIPVVPVDWSMSPMERLKYETLFESLQPVNGYIPGNKVKGVLMDSKLPTDTLGKIWDLADMDKDGCLDRHEFIVAMHLVYKALEKFAIPATLPPELLPPAKRKTVEKLKSSAPPALPPAPVPWVVSKEDQARYETMFTRADQDMDGFVNGPEIKHVFLSANLPQHVLANIWSLADIQQAGKLNKEQFCLALWLVQRKLQGHELPSSLTPEMVPPSMRGPATAGAGGATAAPAPQQPPPPPSNPEMDMISKDIAELSGERTHLENDIAGKQADITIKSGEIKSLQGELDALAATLRQLENQKVEAAKRLGDLKLQTGGIQSELSEVDGEIEAEQAQVDKLRTQATDQESILSRQEQELSSKKQELDGLKHEEHELEKKQRDLTKKVVGLTAGLEETQELITKVKGKVTCLETLQRNMTSLISLSEEAVAEPKTISSIPDALLSLEPEFKTEPYTSLIRDNTKQTDAFATSNGFDTDPFAATGTNSQSDPFAAAFNSNGPHDPFADSAPEPGPADSRFTKDPFGCDPFAAGGATSPAPHHPPAGGATLGAAAGRPPPRPESPSPALPPKKSKQPPPRPAPPRPLAPTQPVASTTTAPAQEFANFDNFNTKVKSQQVSSPFSPSSAYGSTSSLLSPPHSSLKSPPSPSSSSPAAASTTSVIGRPTSTTSQFASPSIIGRPTPGGGASQATPSWGTPGGASSSSGINNSFSSTTSTTSAAFPPLTDFTDDPFKDYRYEDPFNIVDPFSDDDLPLPARTNPDGGSSHFDPFVESGRSSAGIPATTLPSRGGGGGGGGMTQSLSHSSSFLTETDMFSNDPFFSSPAKSQPAAKSGRTSAPPLSTSKSLSSFTTDPFFSQTSTNGGGFQRSDDPFKSTTGAATTVNNGFAGDPFSFSTNNQSNNTSSNSSTVNKFADSFSNSSASVSNKFADDNFSSSSNQFGDDNFTGFADSFSSSTVSNQFGDDNFNATKKFTPSFNTPSLNTMFSGDQASETARFPTSLNTKFTTGNSQAASLFNSESARFPTSSSMSTKPSITSSSKLNGGGSGELPSEDEQMKWAALESLKLESEQKRKESQERADLELAMKLSQEQGADSFPVNW</sequence>
<protein>
    <submittedName>
        <fullName evidence="6">Epidermal growth factor receptor substrate 15-like 1</fullName>
    </submittedName>
</protein>
<dbReference type="Gene3D" id="1.10.238.10">
    <property type="entry name" value="EF-hand"/>
    <property type="match status" value="3"/>
</dbReference>
<feature type="compositionally biased region" description="Polar residues" evidence="3">
    <location>
        <begin position="474"/>
        <end position="485"/>
    </location>
</feature>
<dbReference type="GO" id="GO:0006897">
    <property type="term" value="P:endocytosis"/>
    <property type="evidence" value="ECO:0007669"/>
    <property type="project" value="TreeGrafter"/>
</dbReference>
<feature type="compositionally biased region" description="Polar residues" evidence="3">
    <location>
        <begin position="794"/>
        <end position="803"/>
    </location>
</feature>
<dbReference type="PANTHER" id="PTHR11216:SF174">
    <property type="entry name" value="GH06923P"/>
    <property type="match status" value="1"/>
</dbReference>
<evidence type="ECO:0000256" key="2">
    <source>
        <dbReference type="SAM" id="Coils"/>
    </source>
</evidence>
<feature type="domain" description="EF-hand" evidence="5">
    <location>
        <begin position="261"/>
        <end position="296"/>
    </location>
</feature>
<dbReference type="PANTHER" id="PTHR11216">
    <property type="entry name" value="EH DOMAIN"/>
    <property type="match status" value="1"/>
</dbReference>
<feature type="compositionally biased region" description="Basic and acidic residues" evidence="3">
    <location>
        <begin position="486"/>
        <end position="506"/>
    </location>
</feature>
<dbReference type="PROSITE" id="PS50031">
    <property type="entry name" value="EH"/>
    <property type="match status" value="3"/>
</dbReference>
<feature type="compositionally biased region" description="Polar residues" evidence="3">
    <location>
        <begin position="927"/>
        <end position="943"/>
    </location>
</feature>
<keyword evidence="2" id="KW-0175">Coiled coil</keyword>
<organism evidence="6">
    <name type="scientific">Cacopsylla melanoneura</name>
    <dbReference type="NCBI Taxonomy" id="428564"/>
    <lineage>
        <taxon>Eukaryota</taxon>
        <taxon>Metazoa</taxon>
        <taxon>Ecdysozoa</taxon>
        <taxon>Arthropoda</taxon>
        <taxon>Hexapoda</taxon>
        <taxon>Insecta</taxon>
        <taxon>Pterygota</taxon>
        <taxon>Neoptera</taxon>
        <taxon>Paraneoptera</taxon>
        <taxon>Hemiptera</taxon>
        <taxon>Sternorrhyncha</taxon>
        <taxon>Psylloidea</taxon>
        <taxon>Psyllidae</taxon>
        <taxon>Psyllinae</taxon>
        <taxon>Cacopsylla</taxon>
    </lineage>
</organism>
<feature type="compositionally biased region" description="Polar residues" evidence="3">
    <location>
        <begin position="1002"/>
        <end position="1013"/>
    </location>
</feature>
<feature type="domain" description="EH" evidence="4">
    <location>
        <begin position="262"/>
        <end position="351"/>
    </location>
</feature>
<dbReference type="SUPFAM" id="SSF47473">
    <property type="entry name" value="EF-hand"/>
    <property type="match status" value="3"/>
</dbReference>
<feature type="compositionally biased region" description="Low complexity" evidence="3">
    <location>
        <begin position="660"/>
        <end position="684"/>
    </location>
</feature>
<dbReference type="CDD" id="cd00052">
    <property type="entry name" value="EH"/>
    <property type="match status" value="3"/>
</dbReference>
<feature type="compositionally biased region" description="Pro residues" evidence="3">
    <location>
        <begin position="366"/>
        <end position="375"/>
    </location>
</feature>
<dbReference type="Pfam" id="PF12763">
    <property type="entry name" value="EH"/>
    <property type="match status" value="3"/>
</dbReference>
<dbReference type="GO" id="GO:0016197">
    <property type="term" value="P:endosomal transport"/>
    <property type="evidence" value="ECO:0007669"/>
    <property type="project" value="TreeGrafter"/>
</dbReference>
<dbReference type="SMART" id="SM00054">
    <property type="entry name" value="EFh"/>
    <property type="match status" value="3"/>
</dbReference>
<evidence type="ECO:0000259" key="5">
    <source>
        <dbReference type="PROSITE" id="PS50222"/>
    </source>
</evidence>
<evidence type="ECO:0000313" key="6">
    <source>
        <dbReference type="EMBL" id="CAG6787251.1"/>
    </source>
</evidence>
<evidence type="ECO:0000256" key="1">
    <source>
        <dbReference type="ARBA" id="ARBA00022837"/>
    </source>
</evidence>
<dbReference type="AlphaFoldDB" id="A0A8D9BTK9"/>
<dbReference type="GO" id="GO:0005509">
    <property type="term" value="F:calcium ion binding"/>
    <property type="evidence" value="ECO:0007669"/>
    <property type="project" value="InterPro"/>
</dbReference>
<feature type="compositionally biased region" description="Low complexity" evidence="3">
    <location>
        <begin position="744"/>
        <end position="789"/>
    </location>
</feature>
<feature type="compositionally biased region" description="Low complexity" evidence="3">
    <location>
        <begin position="1023"/>
        <end position="1038"/>
    </location>
</feature>
<dbReference type="EMBL" id="HBUF01652842">
    <property type="protein sequence ID" value="CAG6787251.1"/>
    <property type="molecule type" value="Transcribed_RNA"/>
</dbReference>
<feature type="compositionally biased region" description="Basic and acidic residues" evidence="3">
    <location>
        <begin position="859"/>
        <end position="868"/>
    </location>
</feature>
<feature type="compositionally biased region" description="Low complexity" evidence="3">
    <location>
        <begin position="828"/>
        <end position="850"/>
    </location>
</feature>
<dbReference type="InterPro" id="IPR018247">
    <property type="entry name" value="EF_Hand_1_Ca_BS"/>
</dbReference>
<feature type="domain" description="EH" evidence="4">
    <location>
        <begin position="148"/>
        <end position="236"/>
    </location>
</feature>
<evidence type="ECO:0000259" key="4">
    <source>
        <dbReference type="PROSITE" id="PS50031"/>
    </source>
</evidence>
<dbReference type="PROSITE" id="PS00018">
    <property type="entry name" value="EF_HAND_1"/>
    <property type="match status" value="2"/>
</dbReference>
<proteinExistence type="predicted"/>
<dbReference type="Gene3D" id="1.10.287.1490">
    <property type="match status" value="1"/>
</dbReference>
<feature type="compositionally biased region" description="Polar residues" evidence="3">
    <location>
        <begin position="613"/>
        <end position="630"/>
    </location>
</feature>
<reference evidence="6" key="1">
    <citation type="submission" date="2021-05" db="EMBL/GenBank/DDBJ databases">
        <authorList>
            <person name="Alioto T."/>
            <person name="Alioto T."/>
            <person name="Gomez Garrido J."/>
        </authorList>
    </citation>
    <scope>NUCLEOTIDE SEQUENCE</scope>
</reference>
<dbReference type="FunFam" id="1.10.238.10:FF:000271">
    <property type="entry name" value="Epidermal growth factor receptor substrate 15 homolog"/>
    <property type="match status" value="1"/>
</dbReference>
<evidence type="ECO:0000256" key="3">
    <source>
        <dbReference type="SAM" id="MobiDB-lite"/>
    </source>
</evidence>